<feature type="domain" description="Thioesterase" evidence="1">
    <location>
        <begin position="1"/>
        <end position="61"/>
    </location>
</feature>
<dbReference type="Gene3D" id="3.10.129.10">
    <property type="entry name" value="Hotdog Thioesterase"/>
    <property type="match status" value="1"/>
</dbReference>
<accession>A0A2G5BJY0</accession>
<dbReference type="AlphaFoldDB" id="A0A2G5BJY0"/>
<dbReference type="SUPFAM" id="SSF54637">
    <property type="entry name" value="Thioesterase/thiol ester dehydrase-isomerase"/>
    <property type="match status" value="1"/>
</dbReference>
<evidence type="ECO:0000313" key="2">
    <source>
        <dbReference type="EMBL" id="PIA19318.1"/>
    </source>
</evidence>
<dbReference type="Pfam" id="PF03061">
    <property type="entry name" value="4HBT"/>
    <property type="match status" value="1"/>
</dbReference>
<dbReference type="Proteomes" id="UP000242474">
    <property type="component" value="Unassembled WGS sequence"/>
</dbReference>
<feature type="non-terminal residue" evidence="2">
    <location>
        <position position="82"/>
    </location>
</feature>
<dbReference type="OrthoDB" id="506431at2759"/>
<dbReference type="PANTHER" id="PTHR47260">
    <property type="entry name" value="UPF0644 PROTEIN PB2B4.06"/>
    <property type="match status" value="1"/>
</dbReference>
<dbReference type="InterPro" id="IPR006683">
    <property type="entry name" value="Thioestr_dom"/>
</dbReference>
<evidence type="ECO:0000259" key="1">
    <source>
        <dbReference type="Pfam" id="PF03061"/>
    </source>
</evidence>
<dbReference type="PANTHER" id="PTHR47260:SF1">
    <property type="entry name" value="UPF0644 PROTEIN PB2B4.06"/>
    <property type="match status" value="1"/>
</dbReference>
<feature type="non-terminal residue" evidence="2">
    <location>
        <position position="1"/>
    </location>
</feature>
<reference evidence="2 3" key="1">
    <citation type="journal article" date="2015" name="Genome Biol. Evol.">
        <title>Phylogenomic analyses indicate that early fungi evolved digesting cell walls of algal ancestors of land plants.</title>
        <authorList>
            <person name="Chang Y."/>
            <person name="Wang S."/>
            <person name="Sekimoto S."/>
            <person name="Aerts A.L."/>
            <person name="Choi C."/>
            <person name="Clum A."/>
            <person name="LaButti K.M."/>
            <person name="Lindquist E.A."/>
            <person name="Yee Ngan C."/>
            <person name="Ohm R.A."/>
            <person name="Salamov A.A."/>
            <person name="Grigoriev I.V."/>
            <person name="Spatafora J.W."/>
            <person name="Berbee M.L."/>
        </authorList>
    </citation>
    <scope>NUCLEOTIDE SEQUENCE [LARGE SCALE GENOMIC DNA]</scope>
    <source>
        <strain evidence="2 3">NRRL 1564</strain>
    </source>
</reference>
<keyword evidence="3" id="KW-1185">Reference proteome</keyword>
<organism evidence="2 3">
    <name type="scientific">Coemansia reversa (strain ATCC 12441 / NRRL 1564)</name>
    <dbReference type="NCBI Taxonomy" id="763665"/>
    <lineage>
        <taxon>Eukaryota</taxon>
        <taxon>Fungi</taxon>
        <taxon>Fungi incertae sedis</taxon>
        <taxon>Zoopagomycota</taxon>
        <taxon>Kickxellomycotina</taxon>
        <taxon>Kickxellomycetes</taxon>
        <taxon>Kickxellales</taxon>
        <taxon>Kickxellaceae</taxon>
        <taxon>Coemansia</taxon>
    </lineage>
</organism>
<evidence type="ECO:0000313" key="3">
    <source>
        <dbReference type="Proteomes" id="UP000242474"/>
    </source>
</evidence>
<dbReference type="InterPro" id="IPR029069">
    <property type="entry name" value="HotDog_dom_sf"/>
</dbReference>
<dbReference type="InterPro" id="IPR052061">
    <property type="entry name" value="PTE-AB_protein"/>
</dbReference>
<sequence length="82" mass="8974">HTGVITALLDDVTARVSLANASDKPSFTANFQLEYLHSVPTKSFVVMDAWATKVEGRKIFITSYAADPLNGQVFVRAQSLFV</sequence>
<gene>
    <name evidence="2" type="ORF">COEREDRAFT_27993</name>
</gene>
<protein>
    <recommendedName>
        <fullName evidence="1">Thioesterase domain-containing protein</fullName>
    </recommendedName>
</protein>
<proteinExistence type="predicted"/>
<name>A0A2G5BJY0_COERN</name>
<dbReference type="EMBL" id="KZ303487">
    <property type="protein sequence ID" value="PIA19318.1"/>
    <property type="molecule type" value="Genomic_DNA"/>
</dbReference>